<reference evidence="2 3" key="1">
    <citation type="journal article" date="2018" name="Mol. Plant">
        <title>The genome of Artemisia annua provides insight into the evolution of Asteraceae family and artemisinin biosynthesis.</title>
        <authorList>
            <person name="Shen Q."/>
            <person name="Zhang L."/>
            <person name="Liao Z."/>
            <person name="Wang S."/>
            <person name="Yan T."/>
            <person name="Shi P."/>
            <person name="Liu M."/>
            <person name="Fu X."/>
            <person name="Pan Q."/>
            <person name="Wang Y."/>
            <person name="Lv Z."/>
            <person name="Lu X."/>
            <person name="Zhang F."/>
            <person name="Jiang W."/>
            <person name="Ma Y."/>
            <person name="Chen M."/>
            <person name="Hao X."/>
            <person name="Li L."/>
            <person name="Tang Y."/>
            <person name="Lv G."/>
            <person name="Zhou Y."/>
            <person name="Sun X."/>
            <person name="Brodelius P.E."/>
            <person name="Rose J.K.C."/>
            <person name="Tang K."/>
        </authorList>
    </citation>
    <scope>NUCLEOTIDE SEQUENCE [LARGE SCALE GENOMIC DNA]</scope>
    <source>
        <strain evidence="3">cv. Huhao1</strain>
        <tissue evidence="2">Leaf</tissue>
    </source>
</reference>
<dbReference type="AlphaFoldDB" id="A0A2U1Q536"/>
<dbReference type="PANTHER" id="PTHR45786">
    <property type="entry name" value="DNA BINDING PROTEIN-LIKE"/>
    <property type="match status" value="1"/>
</dbReference>
<dbReference type="EMBL" id="PKPP01000409">
    <property type="protein sequence ID" value="PWA93130.1"/>
    <property type="molecule type" value="Genomic_DNA"/>
</dbReference>
<accession>A0A2U1Q536</accession>
<name>A0A2U1Q536_ARTAN</name>
<proteinExistence type="predicted"/>
<keyword evidence="3" id="KW-1185">Reference proteome</keyword>
<dbReference type="Proteomes" id="UP000245207">
    <property type="component" value="Unassembled WGS sequence"/>
</dbReference>
<organism evidence="2 3">
    <name type="scientific">Artemisia annua</name>
    <name type="common">Sweet wormwood</name>
    <dbReference type="NCBI Taxonomy" id="35608"/>
    <lineage>
        <taxon>Eukaryota</taxon>
        <taxon>Viridiplantae</taxon>
        <taxon>Streptophyta</taxon>
        <taxon>Embryophyta</taxon>
        <taxon>Tracheophyta</taxon>
        <taxon>Spermatophyta</taxon>
        <taxon>Magnoliopsida</taxon>
        <taxon>eudicotyledons</taxon>
        <taxon>Gunneridae</taxon>
        <taxon>Pentapetalae</taxon>
        <taxon>asterids</taxon>
        <taxon>campanulids</taxon>
        <taxon>Asterales</taxon>
        <taxon>Asteraceae</taxon>
        <taxon>Asteroideae</taxon>
        <taxon>Anthemideae</taxon>
        <taxon>Artemisiinae</taxon>
        <taxon>Artemisia</taxon>
    </lineage>
</organism>
<evidence type="ECO:0008006" key="4">
    <source>
        <dbReference type="Google" id="ProtNLM"/>
    </source>
</evidence>
<feature type="compositionally biased region" description="Polar residues" evidence="1">
    <location>
        <begin position="84"/>
        <end position="95"/>
    </location>
</feature>
<evidence type="ECO:0000256" key="1">
    <source>
        <dbReference type="SAM" id="MobiDB-lite"/>
    </source>
</evidence>
<dbReference type="STRING" id="35608.A0A2U1Q536"/>
<feature type="region of interest" description="Disordered" evidence="1">
    <location>
        <begin position="77"/>
        <end position="117"/>
    </location>
</feature>
<evidence type="ECO:0000313" key="2">
    <source>
        <dbReference type="EMBL" id="PWA93130.1"/>
    </source>
</evidence>
<comment type="caution">
    <text evidence="2">The sequence shown here is derived from an EMBL/GenBank/DDBJ whole genome shotgun (WGS) entry which is preliminary data.</text>
</comment>
<dbReference type="PANTHER" id="PTHR45786:SF74">
    <property type="entry name" value="ATP-DEPENDENT DNA HELICASE"/>
    <property type="match status" value="1"/>
</dbReference>
<gene>
    <name evidence="2" type="ORF">CTI12_AA074510</name>
</gene>
<protein>
    <recommendedName>
        <fullName evidence="4">Helitron helicase-like domain-containing protein</fullName>
    </recommendedName>
</protein>
<evidence type="ECO:0000313" key="3">
    <source>
        <dbReference type="Proteomes" id="UP000245207"/>
    </source>
</evidence>
<sequence>MASHNTNNDLQGIFNRLDDPIPSQTGIQLTNHTANHPKRRGRPAMIQTKIVNSDDLLKRQTRRRPTSFDINDIRIRRPGKQPSKKTSTIGTSIMNNDLLPRKPGRPPKQKTTTATAERTTTVECDISFRQSCKRKSERLKDKTRNVRKKNFSQPQDNHTSINNGNVTQRQSFVGISNDYIDHGDAIVQCESCNALLWNQESMIGNTHTTTEKYSLCCGRGKVKLGDQVEQPPKLLMELINGEHPKSSMFIDNIRHYNSMFAFTFIGAKQDMSVTDGRGPYCYRIQGQNYHRMGTLLPQNGKPPKFAQQYIYDKDNEIKHRIDGVR</sequence>
<dbReference type="OrthoDB" id="1304969at2759"/>